<organism evidence="1 2">
    <name type="scientific">Nonlabens ulvanivorans</name>
    <name type="common">Persicivirga ulvanivorans</name>
    <dbReference type="NCBI Taxonomy" id="906888"/>
    <lineage>
        <taxon>Bacteria</taxon>
        <taxon>Pseudomonadati</taxon>
        <taxon>Bacteroidota</taxon>
        <taxon>Flavobacteriia</taxon>
        <taxon>Flavobacteriales</taxon>
        <taxon>Flavobacteriaceae</taxon>
        <taxon>Nonlabens</taxon>
    </lineage>
</organism>
<comment type="caution">
    <text evidence="1">The sequence shown here is derived from an EMBL/GenBank/DDBJ whole genome shotgun (WGS) entry which is preliminary data.</text>
</comment>
<reference evidence="1 2" key="1">
    <citation type="journal article" date="2014" name="Genome Announc.">
        <title>Draft Genome Sequences of Marine Flavobacterium Nonlabens Strains NR17, NR24, NR27, NR32, NR33, and Ara13.</title>
        <authorList>
            <person name="Nakanishi M."/>
            <person name="Meirelles P."/>
            <person name="Suzuki R."/>
            <person name="Takatani N."/>
            <person name="Mino S."/>
            <person name="Suda W."/>
            <person name="Oshima K."/>
            <person name="Hattori M."/>
            <person name="Ohkuma M."/>
            <person name="Hosokawa M."/>
            <person name="Miyashita K."/>
            <person name="Thompson F.L."/>
            <person name="Niwa A."/>
            <person name="Sawabe T."/>
            <person name="Sawabe T."/>
        </authorList>
    </citation>
    <scope>NUCLEOTIDE SEQUENCE [LARGE SCALE GENOMIC DNA]</scope>
    <source>
        <strain evidence="2">JCM19314</strain>
    </source>
</reference>
<sequence length="70" mass="8342">MDKMVSHWDDERAIHVEIKNYKEVINNSKIENEEEKFDLNFHTDYIKYIDDATASILELKSKISNNQINI</sequence>
<evidence type="ECO:0000313" key="1">
    <source>
        <dbReference type="EMBL" id="GAL00548.1"/>
    </source>
</evidence>
<dbReference type="AlphaFoldDB" id="A0A090QEA2"/>
<accession>A0A090QEA2</accession>
<gene>
    <name evidence="1" type="ORF">JCM19314_2156</name>
</gene>
<dbReference type="Proteomes" id="UP000029226">
    <property type="component" value="Unassembled WGS sequence"/>
</dbReference>
<dbReference type="EMBL" id="BBMM01000005">
    <property type="protein sequence ID" value="GAL00548.1"/>
    <property type="molecule type" value="Genomic_DNA"/>
</dbReference>
<name>A0A090QEA2_NONUL</name>
<evidence type="ECO:0000313" key="2">
    <source>
        <dbReference type="Proteomes" id="UP000029226"/>
    </source>
</evidence>
<proteinExistence type="predicted"/>
<protein>
    <submittedName>
        <fullName evidence="1">Uncharacterized protein</fullName>
    </submittedName>
</protein>